<dbReference type="InterPro" id="IPR001503">
    <property type="entry name" value="Glyco_trans_10"/>
</dbReference>
<evidence type="ECO:0000256" key="1">
    <source>
        <dbReference type="ARBA" id="ARBA00004922"/>
    </source>
</evidence>
<gene>
    <name evidence="7" type="ORF">GIL414_LOCUS73442</name>
</gene>
<dbReference type="GO" id="GO:0046920">
    <property type="term" value="F:alpha-(1-&gt;3)-fucosyltransferase activity"/>
    <property type="evidence" value="ECO:0007669"/>
    <property type="project" value="TreeGrafter"/>
</dbReference>
<dbReference type="InterPro" id="IPR038577">
    <property type="entry name" value="GT10-like_C_sf"/>
</dbReference>
<evidence type="ECO:0000256" key="3">
    <source>
        <dbReference type="ARBA" id="ARBA00022676"/>
    </source>
</evidence>
<keyword evidence="5" id="KW-0472">Membrane</keyword>
<evidence type="ECO:0000256" key="5">
    <source>
        <dbReference type="RuleBase" id="RU003832"/>
    </source>
</evidence>
<keyword evidence="5" id="KW-0812">Transmembrane</keyword>
<dbReference type="Proteomes" id="UP000681720">
    <property type="component" value="Unassembled WGS sequence"/>
</dbReference>
<feature type="non-terminal residue" evidence="7">
    <location>
        <position position="1"/>
    </location>
</feature>
<evidence type="ECO:0000256" key="2">
    <source>
        <dbReference type="ARBA" id="ARBA00008919"/>
    </source>
</evidence>
<comment type="caution">
    <text evidence="7">The sequence shown here is derived from an EMBL/GenBank/DDBJ whole genome shotgun (WGS) entry which is preliminary data.</text>
</comment>
<evidence type="ECO:0000313" key="8">
    <source>
        <dbReference type="Proteomes" id="UP000681720"/>
    </source>
</evidence>
<evidence type="ECO:0000259" key="6">
    <source>
        <dbReference type="Pfam" id="PF00852"/>
    </source>
</evidence>
<dbReference type="GO" id="GO:0032580">
    <property type="term" value="C:Golgi cisterna membrane"/>
    <property type="evidence" value="ECO:0007669"/>
    <property type="project" value="UniProtKB-SubCell"/>
</dbReference>
<dbReference type="SUPFAM" id="SSF53756">
    <property type="entry name" value="UDP-Glycosyltransferase/glycogen phosphorylase"/>
    <property type="match status" value="1"/>
</dbReference>
<reference evidence="7" key="1">
    <citation type="submission" date="2021-02" db="EMBL/GenBank/DDBJ databases">
        <authorList>
            <person name="Nowell W R."/>
        </authorList>
    </citation>
    <scope>NUCLEOTIDE SEQUENCE</scope>
</reference>
<keyword evidence="5" id="KW-0333">Golgi apparatus</keyword>
<proteinExistence type="inferred from homology"/>
<organism evidence="7 8">
    <name type="scientific">Rotaria magnacalcarata</name>
    <dbReference type="NCBI Taxonomy" id="392030"/>
    <lineage>
        <taxon>Eukaryota</taxon>
        <taxon>Metazoa</taxon>
        <taxon>Spiralia</taxon>
        <taxon>Gnathifera</taxon>
        <taxon>Rotifera</taxon>
        <taxon>Eurotatoria</taxon>
        <taxon>Bdelloidea</taxon>
        <taxon>Philodinida</taxon>
        <taxon>Philodinidae</taxon>
        <taxon>Rotaria</taxon>
    </lineage>
</organism>
<sequence length="162" mass="18509">ILAVSSGSIPIVAGFNGRPDYRRYMPEHSYINVFDYSSIKELANDLKRIGSNKTLYESYLWYKKHDNDISKLREMPLNEKLKHLADTIGSNTTMMIDGIAAKEKSENKVCKLIRFVRQTPWQEISAHKKTARADSSIACLPGRCIMNYFDSPQKKTSTTIRS</sequence>
<dbReference type="PANTHER" id="PTHR11929">
    <property type="entry name" value="ALPHA- 1,3 -FUCOSYLTRANSFERASE"/>
    <property type="match status" value="1"/>
</dbReference>
<comment type="pathway">
    <text evidence="1">Protein modification; protein glycosylation.</text>
</comment>
<keyword evidence="3 5" id="KW-0328">Glycosyltransferase</keyword>
<dbReference type="Pfam" id="PF00852">
    <property type="entry name" value="Glyco_transf_10"/>
    <property type="match status" value="1"/>
</dbReference>
<dbReference type="PANTHER" id="PTHR11929:SF194">
    <property type="entry name" value="ALPHA-(1,3)-FUCOSYLTRANSFERASE 10"/>
    <property type="match status" value="1"/>
</dbReference>
<name>A0A8S3I4P0_9BILA</name>
<feature type="domain" description="Fucosyltransferase C-terminal" evidence="6">
    <location>
        <begin position="4"/>
        <end position="67"/>
    </location>
</feature>
<evidence type="ECO:0000256" key="4">
    <source>
        <dbReference type="ARBA" id="ARBA00022679"/>
    </source>
</evidence>
<comment type="similarity">
    <text evidence="2 5">Belongs to the glycosyltransferase 10 family.</text>
</comment>
<dbReference type="AlphaFoldDB" id="A0A8S3I4P0"/>
<dbReference type="EMBL" id="CAJOBJ010338667">
    <property type="protein sequence ID" value="CAF5192331.1"/>
    <property type="molecule type" value="Genomic_DNA"/>
</dbReference>
<dbReference type="Gene3D" id="3.40.50.11660">
    <property type="entry name" value="Glycosyl transferase family 10, C-terminal domain"/>
    <property type="match status" value="1"/>
</dbReference>
<comment type="subcellular location">
    <subcellularLocation>
        <location evidence="5">Golgi apparatus</location>
        <location evidence="5">Golgi stack membrane</location>
        <topology evidence="5">Single-pass type II membrane protein</topology>
    </subcellularLocation>
</comment>
<evidence type="ECO:0000313" key="7">
    <source>
        <dbReference type="EMBL" id="CAF5192331.1"/>
    </source>
</evidence>
<protein>
    <recommendedName>
        <fullName evidence="5">Fucosyltransferase</fullName>
        <ecNumber evidence="5">2.4.1.-</ecNumber>
    </recommendedName>
</protein>
<accession>A0A8S3I4P0</accession>
<dbReference type="InterPro" id="IPR055270">
    <property type="entry name" value="Glyco_tran_10_C"/>
</dbReference>
<keyword evidence="4 5" id="KW-0808">Transferase</keyword>
<dbReference type="EC" id="2.4.1.-" evidence="5"/>